<dbReference type="Pfam" id="PF00023">
    <property type="entry name" value="Ank"/>
    <property type="match status" value="1"/>
</dbReference>
<dbReference type="Proteomes" id="UP001153636">
    <property type="component" value="Chromosome 4"/>
</dbReference>
<dbReference type="GO" id="GO:0005634">
    <property type="term" value="C:nucleus"/>
    <property type="evidence" value="ECO:0007669"/>
    <property type="project" value="TreeGrafter"/>
</dbReference>
<evidence type="ECO:0008006" key="7">
    <source>
        <dbReference type="Google" id="ProtNLM"/>
    </source>
</evidence>
<feature type="repeat" description="ANK" evidence="3">
    <location>
        <begin position="185"/>
        <end position="217"/>
    </location>
</feature>
<feature type="repeat" description="ANK" evidence="3">
    <location>
        <begin position="50"/>
        <end position="75"/>
    </location>
</feature>
<feature type="compositionally biased region" description="Polar residues" evidence="4">
    <location>
        <begin position="632"/>
        <end position="648"/>
    </location>
</feature>
<sequence>MNVSGTVGGVVASPPAVGAELRAAAARGDVLACKRHLGAARLVRFSRDEHGRTALHLAAANGHRDVVGLLLSVAAPREVDVPDGAGCSALQRAAAEGHEEVIRLVLARGAEVNGQDSVHGNTALHEASWKGFGRTVRLLASAGANLNRCNAGGFTALHLSCQNGHNQSCRELLLAGCDPDIQNNYGDTALHTAARYGHAGVTRILISAQCRVSEQNKNGDTALHIASAMGRRKLTRILLEAGCDKTIRNKQNETATDIAMRKDLFEIMDILDESGASKEGKKAKGAKKRTKSKVKFDETAGKELPLDQKPWSPYGCHYFPDSKNFPAPRLDSLPQEPLRKGEQYYLDLAGNICKGPIGVGYTCYCAPLFKHLEARIERDKKELQKAHFRLRQRVIGLEQKLKRGQQGRRSERVLATSNRDKEVFLPRSRSLEMLYEADKPQLTTTRSMDELEPPEDETAHGRPSVKELVAKIQQLNAATDNGNNSESSDEEDLPVRKKQPPSASNPGPSSLEFPSDIAPRSRTGVYSPTIVNSVTVNQNPRYIEPIVEIRDGTNNFGGYVQQKRVPVFQTDVGFVEPYKIQYYDNAVAERRILNSAKVYESDNAALVTTSNRLEMNYVGSNVPDNVDRDTNNDSGYSTKVYGSSKGNSPSLCGKIDGECLGASSLV</sequence>
<dbReference type="Pfam" id="PF12796">
    <property type="entry name" value="Ank_2"/>
    <property type="match status" value="2"/>
</dbReference>
<evidence type="ECO:0000256" key="3">
    <source>
        <dbReference type="PROSITE-ProRule" id="PRU00023"/>
    </source>
</evidence>
<dbReference type="PANTHER" id="PTHR24201:SF13">
    <property type="entry name" value="ANKYRIN REPEAT DOMAIN-CONTAINING PROTEIN 6-LIKE"/>
    <property type="match status" value="1"/>
</dbReference>
<dbReference type="AlphaFoldDB" id="A0A9P0D3Y9"/>
<accession>A0A9P0D3Y9</accession>
<keyword evidence="6" id="KW-1185">Reference proteome</keyword>
<organism evidence="5 6">
    <name type="scientific">Psylliodes chrysocephalus</name>
    <dbReference type="NCBI Taxonomy" id="3402493"/>
    <lineage>
        <taxon>Eukaryota</taxon>
        <taxon>Metazoa</taxon>
        <taxon>Ecdysozoa</taxon>
        <taxon>Arthropoda</taxon>
        <taxon>Hexapoda</taxon>
        <taxon>Insecta</taxon>
        <taxon>Pterygota</taxon>
        <taxon>Neoptera</taxon>
        <taxon>Endopterygota</taxon>
        <taxon>Coleoptera</taxon>
        <taxon>Polyphaga</taxon>
        <taxon>Cucujiformia</taxon>
        <taxon>Chrysomeloidea</taxon>
        <taxon>Chrysomelidae</taxon>
        <taxon>Galerucinae</taxon>
        <taxon>Alticini</taxon>
        <taxon>Psylliodes</taxon>
    </lineage>
</organism>
<feature type="region of interest" description="Disordered" evidence="4">
    <location>
        <begin position="622"/>
        <end position="648"/>
    </location>
</feature>
<proteinExistence type="predicted"/>
<keyword evidence="1" id="KW-0677">Repeat</keyword>
<feature type="compositionally biased region" description="Polar residues" evidence="4">
    <location>
        <begin position="476"/>
        <end position="486"/>
    </location>
</feature>
<name>A0A9P0D3Y9_9CUCU</name>
<feature type="repeat" description="ANK" evidence="3">
    <location>
        <begin position="152"/>
        <end position="184"/>
    </location>
</feature>
<dbReference type="SUPFAM" id="SSF48403">
    <property type="entry name" value="Ankyrin repeat"/>
    <property type="match status" value="1"/>
</dbReference>
<feature type="repeat" description="ANK" evidence="3">
    <location>
        <begin position="85"/>
        <end position="117"/>
    </location>
</feature>
<feature type="region of interest" description="Disordered" evidence="4">
    <location>
        <begin position="435"/>
        <end position="463"/>
    </location>
</feature>
<dbReference type="PROSITE" id="PS50297">
    <property type="entry name" value="ANK_REP_REGION"/>
    <property type="match status" value="6"/>
</dbReference>
<dbReference type="PROSITE" id="PS50088">
    <property type="entry name" value="ANK_REPEAT"/>
    <property type="match status" value="6"/>
</dbReference>
<reference evidence="5" key="1">
    <citation type="submission" date="2022-01" db="EMBL/GenBank/DDBJ databases">
        <authorList>
            <person name="King R."/>
        </authorList>
    </citation>
    <scope>NUCLEOTIDE SEQUENCE</scope>
</reference>
<evidence type="ECO:0000256" key="4">
    <source>
        <dbReference type="SAM" id="MobiDB-lite"/>
    </source>
</evidence>
<evidence type="ECO:0000313" key="6">
    <source>
        <dbReference type="Proteomes" id="UP001153636"/>
    </source>
</evidence>
<dbReference type="OrthoDB" id="424503at2759"/>
<feature type="repeat" description="ANK" evidence="3">
    <location>
        <begin position="218"/>
        <end position="250"/>
    </location>
</feature>
<dbReference type="Gene3D" id="1.25.40.20">
    <property type="entry name" value="Ankyrin repeat-containing domain"/>
    <property type="match status" value="1"/>
</dbReference>
<feature type="repeat" description="ANK" evidence="3">
    <location>
        <begin position="119"/>
        <end position="151"/>
    </location>
</feature>
<dbReference type="InterPro" id="IPR036770">
    <property type="entry name" value="Ankyrin_rpt-contain_sf"/>
</dbReference>
<dbReference type="PANTHER" id="PTHR24201">
    <property type="entry name" value="ANK_REP_REGION DOMAIN-CONTAINING PROTEIN"/>
    <property type="match status" value="1"/>
</dbReference>
<evidence type="ECO:0000313" key="5">
    <source>
        <dbReference type="EMBL" id="CAH1110079.1"/>
    </source>
</evidence>
<dbReference type="InterPro" id="IPR050776">
    <property type="entry name" value="Ank_Repeat/CDKN_Inhibitor"/>
</dbReference>
<gene>
    <name evidence="5" type="ORF">PSYICH_LOCUS10018</name>
</gene>
<dbReference type="PRINTS" id="PR01415">
    <property type="entry name" value="ANKYRIN"/>
</dbReference>
<dbReference type="InterPro" id="IPR002110">
    <property type="entry name" value="Ankyrin_rpt"/>
</dbReference>
<dbReference type="EMBL" id="OV651816">
    <property type="protein sequence ID" value="CAH1110079.1"/>
    <property type="molecule type" value="Genomic_DNA"/>
</dbReference>
<keyword evidence="2 3" id="KW-0040">ANK repeat</keyword>
<feature type="region of interest" description="Disordered" evidence="4">
    <location>
        <begin position="476"/>
        <end position="519"/>
    </location>
</feature>
<evidence type="ECO:0000256" key="2">
    <source>
        <dbReference type="ARBA" id="ARBA00023043"/>
    </source>
</evidence>
<dbReference type="SMART" id="SM00248">
    <property type="entry name" value="ANK"/>
    <property type="match status" value="7"/>
</dbReference>
<protein>
    <recommendedName>
        <fullName evidence="7">Ankyrin repeat domain-containing protein 6</fullName>
    </recommendedName>
</protein>
<evidence type="ECO:0000256" key="1">
    <source>
        <dbReference type="ARBA" id="ARBA00022737"/>
    </source>
</evidence>